<dbReference type="SUPFAM" id="SSF159121">
    <property type="entry name" value="BC4932-like"/>
    <property type="match status" value="1"/>
</dbReference>
<dbReference type="InterPro" id="IPR036166">
    <property type="entry name" value="YxeA-like_sf"/>
</dbReference>
<organism evidence="1 2">
    <name type="scientific">Enterococcus saccharolyticus 30_1</name>
    <dbReference type="NCBI Taxonomy" id="742813"/>
    <lineage>
        <taxon>Bacteria</taxon>
        <taxon>Bacillati</taxon>
        <taxon>Bacillota</taxon>
        <taxon>Bacilli</taxon>
        <taxon>Lactobacillales</taxon>
        <taxon>Enterococcaceae</taxon>
        <taxon>Enterococcus</taxon>
    </lineage>
</organism>
<evidence type="ECO:0000313" key="2">
    <source>
        <dbReference type="Proteomes" id="UP000004393"/>
    </source>
</evidence>
<dbReference type="InterPro" id="IPR006542">
    <property type="entry name" value="DUF1093"/>
</dbReference>
<accession>A0AA87FFB0</accession>
<sequence length="98" mass="11488">MILYEKTIIFYCSNPLMGGGWFWYEQSYGTTDYYTKITSKGERVSIGRGSGREHFRYKYNLASYTSDNNEKDVSFNSYGDKPLKENAYLVLHVNNHKE</sequence>
<dbReference type="EMBL" id="ADLY01000039">
    <property type="protein sequence ID" value="EHG27711.1"/>
    <property type="molecule type" value="Genomic_DNA"/>
</dbReference>
<evidence type="ECO:0000313" key="1">
    <source>
        <dbReference type="EMBL" id="EHG27711.1"/>
    </source>
</evidence>
<keyword evidence="2" id="KW-1185">Reference proteome</keyword>
<dbReference type="RefSeq" id="WP_003127065.1">
    <property type="nucleotide sequence ID" value="NZ_JH376941.1"/>
</dbReference>
<name>A0AA87FFB0_9ENTE</name>
<comment type="caution">
    <text evidence="1">The sequence shown here is derived from an EMBL/GenBank/DDBJ whole genome shotgun (WGS) entry which is preliminary data.</text>
</comment>
<reference evidence="1 2" key="1">
    <citation type="submission" date="2011-10" db="EMBL/GenBank/DDBJ databases">
        <title>The Genome Sequence of Enterococcus saccharolyticus 30_1.</title>
        <authorList>
            <consortium name="The Broad Institute Genome Sequencing Platform"/>
            <person name="Earl A."/>
            <person name="Ward D."/>
            <person name="Feldgarden M."/>
            <person name="Gevers D."/>
            <person name="Daigneault M."/>
            <person name="Strauss J."/>
            <person name="Allen-Vercoe E."/>
            <person name="Young S.K."/>
            <person name="Zeng Q."/>
            <person name="Gargeya S."/>
            <person name="Fitzgerald M."/>
            <person name="Haas B."/>
            <person name="Abouelleil A."/>
            <person name="Alvarado L."/>
            <person name="Arachchi H.M."/>
            <person name="Berlin A."/>
            <person name="Brown A."/>
            <person name="Chapman S.B."/>
            <person name="Chen Z."/>
            <person name="Dunbar C."/>
            <person name="Freedman E."/>
            <person name="Gearin G."/>
            <person name="Gellesch M."/>
            <person name="Goldberg J."/>
            <person name="Griggs A."/>
            <person name="Gujja S."/>
            <person name="Heiman D."/>
            <person name="Howarth C."/>
            <person name="Larson L."/>
            <person name="Lui A."/>
            <person name="MacDonald P.J.P."/>
            <person name="Montmayeur A."/>
            <person name="Murphy C."/>
            <person name="Neiman D."/>
            <person name="Pearson M."/>
            <person name="Priest M."/>
            <person name="Roberts A."/>
            <person name="Saif S."/>
            <person name="Shea T."/>
            <person name="Shenoy N."/>
            <person name="Sisk P."/>
            <person name="Stolte C."/>
            <person name="Sykes S."/>
            <person name="Wortman J."/>
            <person name="Nusbaum C."/>
            <person name="Birren B."/>
        </authorList>
    </citation>
    <scope>NUCLEOTIDE SEQUENCE [LARGE SCALE GENOMIC DNA]</scope>
    <source>
        <strain evidence="1 2">30_1</strain>
    </source>
</reference>
<dbReference type="Pfam" id="PF06486">
    <property type="entry name" value="DUF1093"/>
    <property type="match status" value="1"/>
</dbReference>
<gene>
    <name evidence="1" type="ORF">HMPREF9478_02129</name>
</gene>
<proteinExistence type="predicted"/>
<protein>
    <submittedName>
        <fullName evidence="1">Uncharacterized protein</fullName>
    </submittedName>
</protein>
<dbReference type="Proteomes" id="UP000004393">
    <property type="component" value="Unassembled WGS sequence"/>
</dbReference>
<dbReference type="Gene3D" id="2.40.50.480">
    <property type="match status" value="1"/>
</dbReference>
<dbReference type="AlphaFoldDB" id="A0AA87FFB0"/>